<dbReference type="PIRSF" id="PIRSF000521">
    <property type="entry name" value="Transaminase_4ab_Lys_Orn"/>
    <property type="match status" value="1"/>
</dbReference>
<comment type="caution">
    <text evidence="6">The sequence shown here is derived from an EMBL/GenBank/DDBJ whole genome shotgun (WGS) entry which is preliminary data.</text>
</comment>
<dbReference type="InterPro" id="IPR049704">
    <property type="entry name" value="Aminotrans_3_PPA_site"/>
</dbReference>
<evidence type="ECO:0000256" key="3">
    <source>
        <dbReference type="ARBA" id="ARBA00022679"/>
    </source>
</evidence>
<dbReference type="PROSITE" id="PS00600">
    <property type="entry name" value="AA_TRANSFER_CLASS_3"/>
    <property type="match status" value="1"/>
</dbReference>
<dbReference type="GO" id="GO:0008483">
    <property type="term" value="F:transaminase activity"/>
    <property type="evidence" value="ECO:0007669"/>
    <property type="project" value="UniProtKB-KW"/>
</dbReference>
<dbReference type="InterPro" id="IPR015422">
    <property type="entry name" value="PyrdxlP-dep_Trfase_small"/>
</dbReference>
<proteinExistence type="inferred from homology"/>
<keyword evidence="3" id="KW-0808">Transferase</keyword>
<gene>
    <name evidence="6" type="ORF">PQU98_08220</name>
</gene>
<dbReference type="PANTHER" id="PTHR42684">
    <property type="entry name" value="ADENOSYLMETHIONINE-8-AMINO-7-OXONONANOATE AMINOTRANSFERASE"/>
    <property type="match status" value="1"/>
</dbReference>
<dbReference type="EMBL" id="JAQQKV010000001">
    <property type="protein sequence ID" value="MDC7676112.1"/>
    <property type="molecule type" value="Genomic_DNA"/>
</dbReference>
<evidence type="ECO:0000256" key="5">
    <source>
        <dbReference type="RuleBase" id="RU003560"/>
    </source>
</evidence>
<sequence>MDNLSPNLPSSEALDSFWMPFTPNRQFKAKPRLLVSAKDMHYQSHDGRQILDMTAGIWCSNAGHNRPKIVEAIQKQAQEMDFAPTFNMAHPKVFEFTHKLSQLLPYDLKRVFLTNSGSESADTALKIALAYQRARGMAGKVRLIGRERAYHGVGFGGISVGGIPKNRLFGPLLNGVDHLPHTYQPEQGRFIKGEPEHGLDSAEALERIIALHDASTIAAVIVEPVAGSTGVLVPPKGYLKRLREICDKHDILLIFDEVITGFGRLGAAFGAEYFGVRPDIMCMAKGITNAAVPMGAVAVSNRIYDTFMQTSETPIELFHGYTYTGHPLACAAGIATLETYAEEGLFERAAEIAPYWQEAIHSLKDTRHVIDIRNLGLIGGIELEPRPGAATVRAMEVFNKAFDAGLLIRVTGDIIAMSPPLILEKSHIDQAVEILRKVLAGTE</sequence>
<keyword evidence="7" id="KW-1185">Reference proteome</keyword>
<dbReference type="RefSeq" id="WP_272744417.1">
    <property type="nucleotide sequence ID" value="NZ_JAQQKV010000001.1"/>
</dbReference>
<reference evidence="6 7" key="1">
    <citation type="submission" date="2023-01" db="EMBL/GenBank/DDBJ databases">
        <title>Novel species of the genus Asticcacaulis isolated from rivers.</title>
        <authorList>
            <person name="Lu H."/>
        </authorList>
    </citation>
    <scope>NUCLEOTIDE SEQUENCE [LARGE SCALE GENOMIC DNA]</scope>
    <source>
        <strain evidence="6 7">LKC15W</strain>
    </source>
</reference>
<evidence type="ECO:0000256" key="2">
    <source>
        <dbReference type="ARBA" id="ARBA00022576"/>
    </source>
</evidence>
<comment type="similarity">
    <text evidence="5">Belongs to the class-III pyridoxal-phosphate-dependent aminotransferase family.</text>
</comment>
<dbReference type="Proteomes" id="UP001218579">
    <property type="component" value="Unassembled WGS sequence"/>
</dbReference>
<evidence type="ECO:0000256" key="1">
    <source>
        <dbReference type="ARBA" id="ARBA00001933"/>
    </source>
</evidence>
<keyword evidence="2 6" id="KW-0032">Aminotransferase</keyword>
<dbReference type="Gene3D" id="3.40.640.10">
    <property type="entry name" value="Type I PLP-dependent aspartate aminotransferase-like (Major domain)"/>
    <property type="match status" value="1"/>
</dbReference>
<dbReference type="CDD" id="cd00610">
    <property type="entry name" value="OAT_like"/>
    <property type="match status" value="1"/>
</dbReference>
<dbReference type="InterPro" id="IPR015421">
    <property type="entry name" value="PyrdxlP-dep_Trfase_major"/>
</dbReference>
<accession>A0ABT5HIQ0</accession>
<dbReference type="Pfam" id="PF00202">
    <property type="entry name" value="Aminotran_3"/>
    <property type="match status" value="1"/>
</dbReference>
<keyword evidence="4 5" id="KW-0663">Pyridoxal phosphate</keyword>
<comment type="cofactor">
    <cofactor evidence="1">
        <name>pyridoxal 5'-phosphate</name>
        <dbReference type="ChEBI" id="CHEBI:597326"/>
    </cofactor>
</comment>
<evidence type="ECO:0000313" key="6">
    <source>
        <dbReference type="EMBL" id="MDC7676112.1"/>
    </source>
</evidence>
<evidence type="ECO:0000256" key="4">
    <source>
        <dbReference type="ARBA" id="ARBA00022898"/>
    </source>
</evidence>
<protein>
    <submittedName>
        <fullName evidence="6">Aspartate aminotransferase family protein</fullName>
    </submittedName>
</protein>
<evidence type="ECO:0000313" key="7">
    <source>
        <dbReference type="Proteomes" id="UP001218579"/>
    </source>
</evidence>
<dbReference type="PANTHER" id="PTHR42684:SF1">
    <property type="entry name" value="BETA-ALANINE--PYRUVATE AMINOTRANSFERASE"/>
    <property type="match status" value="1"/>
</dbReference>
<dbReference type="SUPFAM" id="SSF53383">
    <property type="entry name" value="PLP-dependent transferases"/>
    <property type="match status" value="1"/>
</dbReference>
<dbReference type="InterPro" id="IPR015424">
    <property type="entry name" value="PyrdxlP-dep_Trfase"/>
</dbReference>
<dbReference type="InterPro" id="IPR005814">
    <property type="entry name" value="Aminotrans_3"/>
</dbReference>
<name>A0ABT5HIQ0_9CAUL</name>
<dbReference type="Gene3D" id="3.90.1150.10">
    <property type="entry name" value="Aspartate Aminotransferase, domain 1"/>
    <property type="match status" value="1"/>
</dbReference>
<organism evidence="6 7">
    <name type="scientific">Asticcacaulis machinosus</name>
    <dbReference type="NCBI Taxonomy" id="2984211"/>
    <lineage>
        <taxon>Bacteria</taxon>
        <taxon>Pseudomonadati</taxon>
        <taxon>Pseudomonadota</taxon>
        <taxon>Alphaproteobacteria</taxon>
        <taxon>Caulobacterales</taxon>
        <taxon>Caulobacteraceae</taxon>
        <taxon>Asticcacaulis</taxon>
    </lineage>
</organism>